<accession>A0A4Y2CHJ0</accession>
<name>A0A4Y2CHJ0_ARAVE</name>
<keyword evidence="2" id="KW-1185">Reference proteome</keyword>
<evidence type="ECO:0000313" key="1">
    <source>
        <dbReference type="EMBL" id="GBM03356.1"/>
    </source>
</evidence>
<proteinExistence type="predicted"/>
<protein>
    <submittedName>
        <fullName evidence="1">Uncharacterized protein</fullName>
    </submittedName>
</protein>
<evidence type="ECO:0000313" key="2">
    <source>
        <dbReference type="Proteomes" id="UP000499080"/>
    </source>
</evidence>
<gene>
    <name evidence="1" type="ORF">AVEN_256900_1</name>
</gene>
<dbReference type="EMBL" id="BGPR01000190">
    <property type="protein sequence ID" value="GBM03356.1"/>
    <property type="molecule type" value="Genomic_DNA"/>
</dbReference>
<dbReference type="Proteomes" id="UP000499080">
    <property type="component" value="Unassembled WGS sequence"/>
</dbReference>
<reference evidence="1 2" key="1">
    <citation type="journal article" date="2019" name="Sci. Rep.">
        <title>Orb-weaving spider Araneus ventricosus genome elucidates the spidroin gene catalogue.</title>
        <authorList>
            <person name="Kono N."/>
            <person name="Nakamura H."/>
            <person name="Ohtoshi R."/>
            <person name="Moran D.A.P."/>
            <person name="Shinohara A."/>
            <person name="Yoshida Y."/>
            <person name="Fujiwara M."/>
            <person name="Mori M."/>
            <person name="Tomita M."/>
            <person name="Arakawa K."/>
        </authorList>
    </citation>
    <scope>NUCLEOTIDE SEQUENCE [LARGE SCALE GENOMIC DNA]</scope>
</reference>
<comment type="caution">
    <text evidence="1">The sequence shown here is derived from an EMBL/GenBank/DDBJ whole genome shotgun (WGS) entry which is preliminary data.</text>
</comment>
<sequence length="95" mass="10527">MIADVTSRALHLGTGRLTGLTTYSTSTPDYGSKVTIRERSMNGMPVLSLGWRAFILLCLGYLLNERKPRIIGISMELHFATLLQLRDVAFGIITD</sequence>
<organism evidence="1 2">
    <name type="scientific">Araneus ventricosus</name>
    <name type="common">Orbweaver spider</name>
    <name type="synonym">Epeira ventricosa</name>
    <dbReference type="NCBI Taxonomy" id="182803"/>
    <lineage>
        <taxon>Eukaryota</taxon>
        <taxon>Metazoa</taxon>
        <taxon>Ecdysozoa</taxon>
        <taxon>Arthropoda</taxon>
        <taxon>Chelicerata</taxon>
        <taxon>Arachnida</taxon>
        <taxon>Araneae</taxon>
        <taxon>Araneomorphae</taxon>
        <taxon>Entelegynae</taxon>
        <taxon>Araneoidea</taxon>
        <taxon>Araneidae</taxon>
        <taxon>Araneus</taxon>
    </lineage>
</organism>
<dbReference type="AlphaFoldDB" id="A0A4Y2CHJ0"/>